<evidence type="ECO:0000313" key="1">
    <source>
        <dbReference type="EMBL" id="MFD2564806.1"/>
    </source>
</evidence>
<reference evidence="2" key="1">
    <citation type="journal article" date="2019" name="Int. J. Syst. Evol. Microbiol.">
        <title>The Global Catalogue of Microorganisms (GCM) 10K type strain sequencing project: providing services to taxonomists for standard genome sequencing and annotation.</title>
        <authorList>
            <consortium name="The Broad Institute Genomics Platform"/>
            <consortium name="The Broad Institute Genome Sequencing Center for Infectious Disease"/>
            <person name="Wu L."/>
            <person name="Ma J."/>
        </authorList>
    </citation>
    <scope>NUCLEOTIDE SEQUENCE [LARGE SCALE GENOMIC DNA]</scope>
    <source>
        <strain evidence="2">KCTC 52274</strain>
    </source>
</reference>
<gene>
    <name evidence="1" type="ORF">ACFSR1_19155</name>
</gene>
<protein>
    <submittedName>
        <fullName evidence="1">Uncharacterized protein</fullName>
    </submittedName>
</protein>
<proteinExistence type="predicted"/>
<keyword evidence="2" id="KW-1185">Reference proteome</keyword>
<accession>A0ABW5LKZ7</accession>
<dbReference type="EMBL" id="JBHULE010000026">
    <property type="protein sequence ID" value="MFD2564806.1"/>
    <property type="molecule type" value="Genomic_DNA"/>
</dbReference>
<evidence type="ECO:0000313" key="2">
    <source>
        <dbReference type="Proteomes" id="UP001597319"/>
    </source>
</evidence>
<organism evidence="1 2">
    <name type="scientific">Aquimarina rubra</name>
    <dbReference type="NCBI Taxonomy" id="1920033"/>
    <lineage>
        <taxon>Bacteria</taxon>
        <taxon>Pseudomonadati</taxon>
        <taxon>Bacteroidota</taxon>
        <taxon>Flavobacteriia</taxon>
        <taxon>Flavobacteriales</taxon>
        <taxon>Flavobacteriaceae</taxon>
        <taxon>Aquimarina</taxon>
    </lineage>
</organism>
<dbReference type="RefSeq" id="WP_378294664.1">
    <property type="nucleotide sequence ID" value="NZ_JBHULE010000026.1"/>
</dbReference>
<sequence>MNTLPRGITGFWKIGQSGIPKTDKSLIKKLVDIFKSDSDFWKVRLVEQQADNNFYLILISDKNGNHQIGINTTYPIYCGIKSLADWETVEFCNLPEYITKIIPIEFTELRTEFLNEPLKSKHITALNKVELEQIKYWKTEKIGNVIFNKYD</sequence>
<comment type="caution">
    <text evidence="1">The sequence shown here is derived from an EMBL/GenBank/DDBJ whole genome shotgun (WGS) entry which is preliminary data.</text>
</comment>
<dbReference type="Proteomes" id="UP001597319">
    <property type="component" value="Unassembled WGS sequence"/>
</dbReference>
<name>A0ABW5LKZ7_9FLAO</name>